<feature type="region of interest" description="Disordered" evidence="1">
    <location>
        <begin position="86"/>
        <end position="113"/>
    </location>
</feature>
<feature type="compositionally biased region" description="Polar residues" evidence="1">
    <location>
        <begin position="90"/>
        <end position="104"/>
    </location>
</feature>
<name>A0A9P4NWE4_9PEZI</name>
<proteinExistence type="predicted"/>
<sequence length="237" mass="26163">MRSAMAANQAERRTSNNTRSQASAAGINKHTGTDASRNQPIPITGDPWTRFRHPAKKSVRFSPRGREIGSSHRISREVTPFAVTEEGSVDLTSGNGSNMNSYKSGPQEPPELNGRASVISRPYNQHLHKLIEEALEDARAEIDPARAFEGDGEVDMDVEDGSEEEDLEIYEGVESSGNVEEGTRLEEFEKQIFRASHSLSYEKEPRKAFQVQHSVLDFVGKGGKGMSSKEMKEGEVV</sequence>
<dbReference type="AlphaFoldDB" id="A0A9P4NWE4"/>
<organism evidence="2 3">
    <name type="scientific">Tothia fuscella</name>
    <dbReference type="NCBI Taxonomy" id="1048955"/>
    <lineage>
        <taxon>Eukaryota</taxon>
        <taxon>Fungi</taxon>
        <taxon>Dikarya</taxon>
        <taxon>Ascomycota</taxon>
        <taxon>Pezizomycotina</taxon>
        <taxon>Dothideomycetes</taxon>
        <taxon>Pleosporomycetidae</taxon>
        <taxon>Venturiales</taxon>
        <taxon>Cylindrosympodiaceae</taxon>
        <taxon>Tothia</taxon>
    </lineage>
</organism>
<dbReference type="EMBL" id="MU007020">
    <property type="protein sequence ID" value="KAF2433570.1"/>
    <property type="molecule type" value="Genomic_DNA"/>
</dbReference>
<accession>A0A9P4NWE4</accession>
<comment type="caution">
    <text evidence="2">The sequence shown here is derived from an EMBL/GenBank/DDBJ whole genome shotgun (WGS) entry which is preliminary data.</text>
</comment>
<evidence type="ECO:0000313" key="2">
    <source>
        <dbReference type="EMBL" id="KAF2433570.1"/>
    </source>
</evidence>
<feature type="region of interest" description="Disordered" evidence="1">
    <location>
        <begin position="1"/>
        <end position="71"/>
    </location>
</feature>
<keyword evidence="3" id="KW-1185">Reference proteome</keyword>
<protein>
    <submittedName>
        <fullName evidence="2">Uncharacterized protein</fullName>
    </submittedName>
</protein>
<gene>
    <name evidence="2" type="ORF">EJ08DRAFT_59596</name>
</gene>
<evidence type="ECO:0000313" key="3">
    <source>
        <dbReference type="Proteomes" id="UP000800235"/>
    </source>
</evidence>
<dbReference type="Proteomes" id="UP000800235">
    <property type="component" value="Unassembled WGS sequence"/>
</dbReference>
<feature type="compositionally biased region" description="Basic residues" evidence="1">
    <location>
        <begin position="50"/>
        <end position="59"/>
    </location>
</feature>
<evidence type="ECO:0000256" key="1">
    <source>
        <dbReference type="SAM" id="MobiDB-lite"/>
    </source>
</evidence>
<reference evidence="2" key="1">
    <citation type="journal article" date="2020" name="Stud. Mycol.">
        <title>101 Dothideomycetes genomes: a test case for predicting lifestyles and emergence of pathogens.</title>
        <authorList>
            <person name="Haridas S."/>
            <person name="Albert R."/>
            <person name="Binder M."/>
            <person name="Bloem J."/>
            <person name="Labutti K."/>
            <person name="Salamov A."/>
            <person name="Andreopoulos B."/>
            <person name="Baker S."/>
            <person name="Barry K."/>
            <person name="Bills G."/>
            <person name="Bluhm B."/>
            <person name="Cannon C."/>
            <person name="Castanera R."/>
            <person name="Culley D."/>
            <person name="Daum C."/>
            <person name="Ezra D."/>
            <person name="Gonzalez J."/>
            <person name="Henrissat B."/>
            <person name="Kuo A."/>
            <person name="Liang C."/>
            <person name="Lipzen A."/>
            <person name="Lutzoni F."/>
            <person name="Magnuson J."/>
            <person name="Mondo S."/>
            <person name="Nolan M."/>
            <person name="Ohm R."/>
            <person name="Pangilinan J."/>
            <person name="Park H.-J."/>
            <person name="Ramirez L."/>
            <person name="Alfaro M."/>
            <person name="Sun H."/>
            <person name="Tritt A."/>
            <person name="Yoshinaga Y."/>
            <person name="Zwiers L.-H."/>
            <person name="Turgeon B."/>
            <person name="Goodwin S."/>
            <person name="Spatafora J."/>
            <person name="Crous P."/>
            <person name="Grigoriev I."/>
        </authorList>
    </citation>
    <scope>NUCLEOTIDE SEQUENCE</scope>
    <source>
        <strain evidence="2">CBS 130266</strain>
    </source>
</reference>